<dbReference type="EMBL" id="AF210726">
    <property type="protein sequence ID" value="AAF60066.1"/>
    <property type="molecule type" value="Genomic_DNA"/>
</dbReference>
<sequence length="73" mass="7954">MFRWSPRVHIGRSLAPGSSGGQRIMLPPVPIAPMVRMRAAGSRRGHAGPGAGVRRRWHRASDVYGRNPLSQGD</sequence>
<name>Q9J2H5_9GAMA</name>
<evidence type="ECO:0000313" key="2">
    <source>
        <dbReference type="EMBL" id="AAF60066.1"/>
    </source>
</evidence>
<protein>
    <submittedName>
        <fullName evidence="2">ORFRU12-L</fullName>
    </submittedName>
</protein>
<feature type="region of interest" description="Disordered" evidence="1">
    <location>
        <begin position="1"/>
        <end position="24"/>
    </location>
</feature>
<evidence type="ECO:0000313" key="3">
    <source>
        <dbReference type="Proteomes" id="UP000162467"/>
    </source>
</evidence>
<dbReference type="Proteomes" id="UP000162467">
    <property type="component" value="Genome"/>
</dbReference>
<reference evidence="2 3" key="1">
    <citation type="journal article" date="2000" name="J. Virol.">
        <title>The primary sequence of rhesus monkey rhadinovirus isolate 26-95: sequence similarities to Kaposi's sarcoma-associated herpesvirus and rhesus monkey rhadinovirus isolate 17577.</title>
        <authorList>
            <person name="Alexander L."/>
            <person name="Denekamp L."/>
            <person name="Knapp A."/>
            <person name="Auerbach M.R."/>
            <person name="Damania B."/>
            <person name="Desrosiers R.C."/>
        </authorList>
    </citation>
    <scope>NUCLEOTIDE SEQUENCE [LARGE SCALE GENOMIC DNA]</scope>
    <source>
        <strain evidence="2">Macaca mulatta rhadinovirus isolate 26-95</strain>
    </source>
</reference>
<organism evidence="2 3">
    <name type="scientific">Rhesus monkey rhadinovirus H26-95</name>
    <dbReference type="NCBI Taxonomy" id="69256"/>
    <lineage>
        <taxon>Viruses</taxon>
        <taxon>Duplodnaviria</taxon>
        <taxon>Heunggongvirae</taxon>
        <taxon>Peploviricota</taxon>
        <taxon>Herviviricetes</taxon>
        <taxon>Herpesvirales</taxon>
        <taxon>Orthoherpesviridae</taxon>
        <taxon>Gammaherpesvirinae</taxon>
        <taxon>Rhadinovirus</taxon>
        <taxon>Rhadinovirus macacinegamma5</taxon>
        <taxon>Macacine gammaherpesvirus 5</taxon>
    </lineage>
</organism>
<proteinExistence type="predicted"/>
<gene>
    <name evidence="2" type="primary">ORFRU12-L</name>
</gene>
<accession>Q9J2H5</accession>
<feature type="region of interest" description="Disordered" evidence="1">
    <location>
        <begin position="38"/>
        <end position="73"/>
    </location>
</feature>
<evidence type="ECO:0000256" key="1">
    <source>
        <dbReference type="SAM" id="MobiDB-lite"/>
    </source>
</evidence>